<evidence type="ECO:0000256" key="1">
    <source>
        <dbReference type="SAM" id="MobiDB-lite"/>
    </source>
</evidence>
<evidence type="ECO:0000313" key="2">
    <source>
        <dbReference type="EMBL" id="UOD51422.1"/>
    </source>
</evidence>
<sequence>MPTSSKQARAAKSSAALSAKPSLFQLPPGLYTVRLMPSASGQHINPLALSTAPGTKAKVDFLAAAGVEDNTFTQLDDCIVVRVMDDVATLMATEFHQGTPLSPRLAIERIDISQSARAAQLQASMQPAAAPSAAQATSKQPAARTHPVPSLEIDLLGHIEGKGDVVVQNAWLGDPRTDARLEGFAMRAKGLPPGIKLVYGCKFMSPKLKSQVTNENKFVGTRRKAQAIQSVVLGLQGEGADQFVVTGQLVFSGQHVCQITPATQLRGPTGKEHLVAIHLQITPRAAMTQQTRASTPAPVTQASEQVAYLAEDLDIESDPEVSVPQRIERRAHGHKQQHHHQHQHQHQHRSAPASQASTADDDDDDWSDDDIAEIFGR</sequence>
<gene>
    <name evidence="2" type="ORF">DHf2319_06245</name>
</gene>
<name>A0ABY4AMB7_9BURK</name>
<feature type="compositionally biased region" description="Acidic residues" evidence="1">
    <location>
        <begin position="359"/>
        <end position="377"/>
    </location>
</feature>
<dbReference type="RefSeq" id="WP_243479888.1">
    <property type="nucleotide sequence ID" value="NZ_CP063982.1"/>
</dbReference>
<feature type="compositionally biased region" description="Basic residues" evidence="1">
    <location>
        <begin position="329"/>
        <end position="349"/>
    </location>
</feature>
<reference evidence="2 3" key="1">
    <citation type="submission" date="2020-11" db="EMBL/GenBank/DDBJ databases">
        <title>Algicoccus daihaiensis sp.nov., isolated from Daihai Lake in Inner Mongolia.</title>
        <authorList>
            <person name="Kai J."/>
        </authorList>
    </citation>
    <scope>NUCLEOTIDE SEQUENCE [LARGE SCALE GENOMIC DNA]</scope>
    <source>
        <strain evidence="3">f23</strain>
    </source>
</reference>
<dbReference type="EMBL" id="CP063982">
    <property type="protein sequence ID" value="UOD51422.1"/>
    <property type="molecule type" value="Genomic_DNA"/>
</dbReference>
<feature type="region of interest" description="Disordered" evidence="1">
    <location>
        <begin position="122"/>
        <end position="146"/>
    </location>
</feature>
<accession>A0ABY4AMB7</accession>
<organism evidence="2 3">
    <name type="scientific">Orrella daihaiensis</name>
    <dbReference type="NCBI Taxonomy" id="2782176"/>
    <lineage>
        <taxon>Bacteria</taxon>
        <taxon>Pseudomonadati</taxon>
        <taxon>Pseudomonadota</taxon>
        <taxon>Betaproteobacteria</taxon>
        <taxon>Burkholderiales</taxon>
        <taxon>Alcaligenaceae</taxon>
        <taxon>Orrella</taxon>
    </lineage>
</organism>
<proteinExistence type="predicted"/>
<protein>
    <submittedName>
        <fullName evidence="2">Uncharacterized protein</fullName>
    </submittedName>
</protein>
<feature type="region of interest" description="Disordered" evidence="1">
    <location>
        <begin position="329"/>
        <end position="377"/>
    </location>
</feature>
<feature type="compositionally biased region" description="Low complexity" evidence="1">
    <location>
        <begin position="122"/>
        <end position="143"/>
    </location>
</feature>
<evidence type="ECO:0000313" key="3">
    <source>
        <dbReference type="Proteomes" id="UP000831607"/>
    </source>
</evidence>
<keyword evidence="3" id="KW-1185">Reference proteome</keyword>
<dbReference type="Proteomes" id="UP000831607">
    <property type="component" value="Chromosome"/>
</dbReference>